<dbReference type="PROSITE" id="PS50943">
    <property type="entry name" value="HTH_CROC1"/>
    <property type="match status" value="1"/>
</dbReference>
<protein>
    <submittedName>
        <fullName evidence="2">Transcriptional regulator, XRE family</fullName>
    </submittedName>
</protein>
<dbReference type="Pfam" id="PF01381">
    <property type="entry name" value="HTH_3"/>
    <property type="match status" value="1"/>
</dbReference>
<dbReference type="GO" id="GO:0003677">
    <property type="term" value="F:DNA binding"/>
    <property type="evidence" value="ECO:0007669"/>
    <property type="project" value="InterPro"/>
</dbReference>
<evidence type="ECO:0000259" key="1">
    <source>
        <dbReference type="PROSITE" id="PS50943"/>
    </source>
</evidence>
<dbReference type="RefSeq" id="WP_007063161.1">
    <property type="nucleotide sequence ID" value="NZ_ACVI01000099.1"/>
</dbReference>
<evidence type="ECO:0000313" key="3">
    <source>
        <dbReference type="Proteomes" id="UP000004198"/>
    </source>
</evidence>
<comment type="caution">
    <text evidence="2">The sequence shown here is derived from an EMBL/GenBank/DDBJ whole genome shotgun (WGS) entry which is preliminary data.</text>
</comment>
<name>C6PZQ9_9CLOT</name>
<organism evidence="2 3">
    <name type="scientific">Clostridium carboxidivorans P7</name>
    <dbReference type="NCBI Taxonomy" id="536227"/>
    <lineage>
        <taxon>Bacteria</taxon>
        <taxon>Bacillati</taxon>
        <taxon>Bacillota</taxon>
        <taxon>Clostridia</taxon>
        <taxon>Eubacteriales</taxon>
        <taxon>Clostridiaceae</taxon>
        <taxon>Clostridium</taxon>
    </lineage>
</organism>
<feature type="domain" description="HTH cro/C1-type" evidence="1">
    <location>
        <begin position="6"/>
        <end position="60"/>
    </location>
</feature>
<dbReference type="PATRIC" id="fig|536227.13.peg.3775"/>
<dbReference type="KEGG" id="cck:Ccar_17965"/>
<dbReference type="OrthoDB" id="1624259at2"/>
<dbReference type="SUPFAM" id="SSF47413">
    <property type="entry name" value="lambda repressor-like DNA-binding domains"/>
    <property type="match status" value="1"/>
</dbReference>
<dbReference type="AlphaFoldDB" id="C6PZQ9"/>
<accession>C6PZQ9</accession>
<dbReference type="eggNOG" id="ENOG5032WBM">
    <property type="taxonomic scope" value="Bacteria"/>
</dbReference>
<dbReference type="STRING" id="536227.Ccar_17965"/>
<sequence>MIGNAIKEAREEKGFTQKYLGEASCLSQKTISAIETCRRSITQENLKNICNELNNPIVYMETINEMCGDAFSLQWLDGDAADLHRASVKEKVMEELKEAIESIHSAKVYNMPKTCKNEDLKLILKSIQDTIDVYKGSAIYIAVMCREYGVDIRGMFRIQKQKLINKGYLKSDNVAK</sequence>
<gene>
    <name evidence="2" type="ORF">CcarbDRAFT_4276</name>
</gene>
<dbReference type="EMBL" id="ACVI01000099">
    <property type="protein sequence ID" value="EET85259.1"/>
    <property type="molecule type" value="Genomic_DNA"/>
</dbReference>
<dbReference type="SMART" id="SM00530">
    <property type="entry name" value="HTH_XRE"/>
    <property type="match status" value="1"/>
</dbReference>
<reference evidence="2 3" key="1">
    <citation type="submission" date="2009-06" db="EMBL/GenBank/DDBJ databases">
        <title>The draft genome of Clostridium carboxidivorans P7.</title>
        <authorList>
            <consortium name="US DOE Joint Genome Institute (JGI-PGF)"/>
            <person name="Lucas S."/>
            <person name="Copeland A."/>
            <person name="Lapidus A."/>
            <person name="Glavina del Rio T."/>
            <person name="Tice H."/>
            <person name="Bruce D."/>
            <person name="Goodwin L."/>
            <person name="Pitluck S."/>
            <person name="Larimer F."/>
            <person name="Land M.L."/>
            <person name="Hauser L."/>
            <person name="Hemme C.L."/>
        </authorList>
    </citation>
    <scope>NUCLEOTIDE SEQUENCE [LARGE SCALE GENOMIC DNA]</scope>
    <source>
        <strain evidence="2 3">P7</strain>
    </source>
</reference>
<dbReference type="Proteomes" id="UP000004198">
    <property type="component" value="Unassembled WGS sequence"/>
</dbReference>
<keyword evidence="3" id="KW-1185">Reference proteome</keyword>
<evidence type="ECO:0000313" key="2">
    <source>
        <dbReference type="EMBL" id="EET85259.1"/>
    </source>
</evidence>
<proteinExistence type="predicted"/>
<dbReference type="CDD" id="cd00093">
    <property type="entry name" value="HTH_XRE"/>
    <property type="match status" value="1"/>
</dbReference>
<dbReference type="InterPro" id="IPR010982">
    <property type="entry name" value="Lambda_DNA-bd_dom_sf"/>
</dbReference>
<dbReference type="InterPro" id="IPR001387">
    <property type="entry name" value="Cro/C1-type_HTH"/>
</dbReference>
<dbReference type="Gene3D" id="1.10.260.40">
    <property type="entry name" value="lambda repressor-like DNA-binding domains"/>
    <property type="match status" value="1"/>
</dbReference>